<comment type="caution">
    <text evidence="1">The sequence shown here is derived from an EMBL/GenBank/DDBJ whole genome shotgun (WGS) entry which is preliminary data.</text>
</comment>
<dbReference type="AlphaFoldDB" id="A0A0F9EC27"/>
<feature type="non-terminal residue" evidence="1">
    <location>
        <position position="1"/>
    </location>
</feature>
<evidence type="ECO:0000313" key="1">
    <source>
        <dbReference type="EMBL" id="KKL63751.1"/>
    </source>
</evidence>
<name>A0A0F9EC27_9ZZZZ</name>
<gene>
    <name evidence="1" type="ORF">LCGC14_2171940</name>
</gene>
<protein>
    <recommendedName>
        <fullName evidence="2">HNH nuclease domain-containing protein</fullName>
    </recommendedName>
</protein>
<accession>A0A0F9EC27</accession>
<proteinExistence type="predicted"/>
<evidence type="ECO:0008006" key="2">
    <source>
        <dbReference type="Google" id="ProtNLM"/>
    </source>
</evidence>
<organism evidence="1">
    <name type="scientific">marine sediment metagenome</name>
    <dbReference type="NCBI Taxonomy" id="412755"/>
    <lineage>
        <taxon>unclassified sequences</taxon>
        <taxon>metagenomes</taxon>
        <taxon>ecological metagenomes</taxon>
    </lineage>
</organism>
<reference evidence="1" key="1">
    <citation type="journal article" date="2015" name="Nature">
        <title>Complex archaea that bridge the gap between prokaryotes and eukaryotes.</title>
        <authorList>
            <person name="Spang A."/>
            <person name="Saw J.H."/>
            <person name="Jorgensen S.L."/>
            <person name="Zaremba-Niedzwiedzka K."/>
            <person name="Martijn J."/>
            <person name="Lind A.E."/>
            <person name="van Eijk R."/>
            <person name="Schleper C."/>
            <person name="Guy L."/>
            <person name="Ettema T.J."/>
        </authorList>
    </citation>
    <scope>NUCLEOTIDE SEQUENCE</scope>
</reference>
<sequence>CLYCAETIGNAHHSRKYHKTCLKEKEKKRVLRYYYKNKRWLLKKGKEYGLKNKQKLKEYRKKYGENNKEKIKNHKQNWRRENREETRKYRKKWRKEIFTRDDYTCQKESCSFCKNKRGAEIHPHHIKHLSNFPELAFDIDNGIAYCKGYHLKSGLHVKNKRKDGVLFQ</sequence>
<dbReference type="EMBL" id="LAZR01028057">
    <property type="protein sequence ID" value="KKL63751.1"/>
    <property type="molecule type" value="Genomic_DNA"/>
</dbReference>